<reference evidence="7" key="1">
    <citation type="submission" date="2023-05" db="EMBL/GenBank/DDBJ databases">
        <authorList>
            <person name="Huff M."/>
        </authorList>
    </citation>
    <scope>NUCLEOTIDE SEQUENCE</scope>
</reference>
<name>A0AAD1ZWX5_9LAMI</name>
<keyword evidence="5" id="KW-0539">Nucleus</keyword>
<dbReference type="InterPro" id="IPR045843">
    <property type="entry name" value="IND-like"/>
</dbReference>
<evidence type="ECO:0008006" key="9">
    <source>
        <dbReference type="Google" id="ProtNLM"/>
    </source>
</evidence>
<dbReference type="SUPFAM" id="SSF47459">
    <property type="entry name" value="HLH, helix-loop-helix DNA-binding domain"/>
    <property type="match status" value="1"/>
</dbReference>
<dbReference type="CDD" id="cd11393">
    <property type="entry name" value="bHLH_AtbHLH_like"/>
    <property type="match status" value="1"/>
</dbReference>
<evidence type="ECO:0000256" key="5">
    <source>
        <dbReference type="ARBA" id="ARBA00023242"/>
    </source>
</evidence>
<dbReference type="InterPro" id="IPR045239">
    <property type="entry name" value="bHLH95_bHLH"/>
</dbReference>
<dbReference type="EMBL" id="OU503048">
    <property type="protein sequence ID" value="CAI9774712.1"/>
    <property type="molecule type" value="Genomic_DNA"/>
</dbReference>
<dbReference type="GO" id="GO:0046983">
    <property type="term" value="F:protein dimerization activity"/>
    <property type="evidence" value="ECO:0007669"/>
    <property type="project" value="InterPro"/>
</dbReference>
<evidence type="ECO:0000313" key="8">
    <source>
        <dbReference type="Proteomes" id="UP000834106"/>
    </source>
</evidence>
<evidence type="ECO:0000256" key="4">
    <source>
        <dbReference type="ARBA" id="ARBA00023163"/>
    </source>
</evidence>
<dbReference type="PANTHER" id="PTHR16223:SF362">
    <property type="entry name" value="OS02G0671300 PROTEIN"/>
    <property type="match status" value="1"/>
</dbReference>
<accession>A0AAD1ZWX5</accession>
<evidence type="ECO:0000256" key="1">
    <source>
        <dbReference type="ARBA" id="ARBA00004123"/>
    </source>
</evidence>
<evidence type="ECO:0000256" key="3">
    <source>
        <dbReference type="ARBA" id="ARBA00023125"/>
    </source>
</evidence>
<feature type="region of interest" description="Disordered" evidence="6">
    <location>
        <begin position="350"/>
        <end position="396"/>
    </location>
</feature>
<feature type="compositionally biased region" description="Basic residues" evidence="6">
    <location>
        <begin position="357"/>
        <end position="367"/>
    </location>
</feature>
<dbReference type="AlphaFoldDB" id="A0AAD1ZWX5"/>
<sequence length="503" mass="55798">MAEECHESSAAAAATSSCLYNWWPDLHANSLSSWSTTENPWNQQNNSSNSSGEEDVSMFTTYTNVSNQSGFSVESSRRLVGSVSTDELVGETRSDNQSWSHVVLSNGDLQNSKDVGENLLDEFSSKNLPVRMFDPQYDYLKKMDNGCDINNFRYLNCTNKQLNESSVEAERLNKLSNSDCNQCTASNNHQFGLCSCNTSLSFILKHSGNSLMSSGGNMDSNFSSMSRRNGHEMKVENIGGGSGATGTAFPRLFSSTNEGTKYQVTSIKNTATGGDHGRYHSGLALQDTQWNNSKNLDDLVSFSCYSNKPLIDVNPSKSDLETVNLSDSKKRLQQTSYPFQSPIATSSTITRSNVRAQRIRNHEGKKKRSEESSETSTVVKKPMLQHPTVSSPKTQAPKVKFTDKITVLQQIVSPFGKTDTASVLWETICYIRFLQEQIQLLSSPYLKNNSCKDPWGGLDTGDMEVDLRSRGLCLVPVSWTPQIYGDNNGSDYFTPPYRGCLYR</sequence>
<feature type="region of interest" description="Disordered" evidence="6">
    <location>
        <begin position="34"/>
        <end position="55"/>
    </location>
</feature>
<dbReference type="Proteomes" id="UP000834106">
    <property type="component" value="Chromosome 13"/>
</dbReference>
<proteinExistence type="predicted"/>
<keyword evidence="4" id="KW-0804">Transcription</keyword>
<comment type="subcellular location">
    <subcellularLocation>
        <location evidence="1">Nucleus</location>
    </subcellularLocation>
</comment>
<keyword evidence="3" id="KW-0238">DNA-binding</keyword>
<organism evidence="7 8">
    <name type="scientific">Fraxinus pennsylvanica</name>
    <dbReference type="NCBI Taxonomy" id="56036"/>
    <lineage>
        <taxon>Eukaryota</taxon>
        <taxon>Viridiplantae</taxon>
        <taxon>Streptophyta</taxon>
        <taxon>Embryophyta</taxon>
        <taxon>Tracheophyta</taxon>
        <taxon>Spermatophyta</taxon>
        <taxon>Magnoliopsida</taxon>
        <taxon>eudicotyledons</taxon>
        <taxon>Gunneridae</taxon>
        <taxon>Pentapetalae</taxon>
        <taxon>asterids</taxon>
        <taxon>lamiids</taxon>
        <taxon>Lamiales</taxon>
        <taxon>Oleaceae</taxon>
        <taxon>Oleeae</taxon>
        <taxon>Fraxinus</taxon>
    </lineage>
</organism>
<dbReference type="InterPro" id="IPR036638">
    <property type="entry name" value="HLH_DNA-bd_sf"/>
</dbReference>
<gene>
    <name evidence="7" type="ORF">FPE_LOCUS22142</name>
</gene>
<dbReference type="GO" id="GO:0000981">
    <property type="term" value="F:DNA-binding transcription factor activity, RNA polymerase II-specific"/>
    <property type="evidence" value="ECO:0007669"/>
    <property type="project" value="TreeGrafter"/>
</dbReference>
<evidence type="ECO:0000256" key="2">
    <source>
        <dbReference type="ARBA" id="ARBA00023015"/>
    </source>
</evidence>
<evidence type="ECO:0000313" key="7">
    <source>
        <dbReference type="EMBL" id="CAI9774712.1"/>
    </source>
</evidence>
<dbReference type="GO" id="GO:0005634">
    <property type="term" value="C:nucleus"/>
    <property type="evidence" value="ECO:0007669"/>
    <property type="project" value="UniProtKB-SubCell"/>
</dbReference>
<dbReference type="GO" id="GO:0000978">
    <property type="term" value="F:RNA polymerase II cis-regulatory region sequence-specific DNA binding"/>
    <property type="evidence" value="ECO:0007669"/>
    <property type="project" value="TreeGrafter"/>
</dbReference>
<keyword evidence="8" id="KW-1185">Reference proteome</keyword>
<keyword evidence="2" id="KW-0805">Transcription regulation</keyword>
<protein>
    <recommendedName>
        <fullName evidence="9">Transcription factor bHLH111</fullName>
    </recommendedName>
</protein>
<evidence type="ECO:0000256" key="6">
    <source>
        <dbReference type="SAM" id="MobiDB-lite"/>
    </source>
</evidence>
<feature type="compositionally biased region" description="Low complexity" evidence="6">
    <location>
        <begin position="42"/>
        <end position="51"/>
    </location>
</feature>
<dbReference type="PANTHER" id="PTHR16223">
    <property type="entry name" value="TRANSCRIPTION FACTOR BHLH83-RELATED"/>
    <property type="match status" value="1"/>
</dbReference>